<protein>
    <submittedName>
        <fullName evidence="1">Uncharacterized protein</fullName>
    </submittedName>
</protein>
<reference evidence="1 2" key="1">
    <citation type="journal article" date="2016" name="PLoS Pathog.">
        <title>Biosynthesis of antibiotic leucinostatins in bio-control fungus Purpureocillium lilacinum and their inhibition on phytophthora revealed by genome mining.</title>
        <authorList>
            <person name="Wang G."/>
            <person name="Liu Z."/>
            <person name="Lin R."/>
            <person name="Li E."/>
            <person name="Mao Z."/>
            <person name="Ling J."/>
            <person name="Yang Y."/>
            <person name="Yin W.B."/>
            <person name="Xie B."/>
        </authorList>
    </citation>
    <scope>NUCLEOTIDE SEQUENCE [LARGE SCALE GENOMIC DNA]</scope>
    <source>
        <strain evidence="1">170</strain>
    </source>
</reference>
<dbReference type="AlphaFoldDB" id="A0A179EXZ8"/>
<dbReference type="RefSeq" id="XP_018136136.1">
    <property type="nucleotide sequence ID" value="XM_018294817.1"/>
</dbReference>
<dbReference type="GeneID" id="28858811"/>
<organism evidence="1 2">
    <name type="scientific">Pochonia chlamydosporia 170</name>
    <dbReference type="NCBI Taxonomy" id="1380566"/>
    <lineage>
        <taxon>Eukaryota</taxon>
        <taxon>Fungi</taxon>
        <taxon>Dikarya</taxon>
        <taxon>Ascomycota</taxon>
        <taxon>Pezizomycotina</taxon>
        <taxon>Sordariomycetes</taxon>
        <taxon>Hypocreomycetidae</taxon>
        <taxon>Hypocreales</taxon>
        <taxon>Clavicipitaceae</taxon>
        <taxon>Pochonia</taxon>
    </lineage>
</organism>
<dbReference type="KEGG" id="pchm:VFPPC_17068"/>
<proteinExistence type="predicted"/>
<accession>A0A179EXZ8</accession>
<evidence type="ECO:0000313" key="2">
    <source>
        <dbReference type="Proteomes" id="UP000078397"/>
    </source>
</evidence>
<evidence type="ECO:0000313" key="1">
    <source>
        <dbReference type="EMBL" id="OAQ57880.1"/>
    </source>
</evidence>
<dbReference type="EMBL" id="LSBJ02000015">
    <property type="protein sequence ID" value="OAQ57880.1"/>
    <property type="molecule type" value="Genomic_DNA"/>
</dbReference>
<gene>
    <name evidence="1" type="ORF">VFPPC_17068</name>
</gene>
<dbReference type="Proteomes" id="UP000078397">
    <property type="component" value="Unassembled WGS sequence"/>
</dbReference>
<keyword evidence="2" id="KW-1185">Reference proteome</keyword>
<comment type="caution">
    <text evidence="1">The sequence shown here is derived from an EMBL/GenBank/DDBJ whole genome shotgun (WGS) entry which is preliminary data.</text>
</comment>
<name>A0A179EXZ8_METCM</name>
<sequence length="56" mass="6307">MHIICSQSVLNVRNARLSNHSIQINPTRSLSPPIMRLRGIVHLSQGHEQNETPDLP</sequence>